<proteinExistence type="predicted"/>
<dbReference type="Proteomes" id="UP000523161">
    <property type="component" value="Unassembled WGS sequence"/>
</dbReference>
<dbReference type="RefSeq" id="WP_173501839.1">
    <property type="nucleotide sequence ID" value="NZ_JABSOD010000014.1"/>
</dbReference>
<comment type="caution">
    <text evidence="1">The sequence shown here is derived from an EMBL/GenBank/DDBJ whole genome shotgun (WGS) entry which is preliminary data.</text>
</comment>
<dbReference type="AlphaFoldDB" id="A0A7Y5ELV9"/>
<keyword evidence="2" id="KW-1185">Reference proteome</keyword>
<sequence>MTEYRKLENQPLKLVLVEFRFSQILQIEQYIPQLQEALRRQYPTFRKSTEQSIHVQADQFEISSSHRWSFISGDKKHAIDISQDKLVYFTNDYPRFDGFADACRNALQTVIEIVEPSLLLRIGLRYCDLVTTENNEQFSQLVDEKFIPTATTQGLGSTRHLKTENYIKTHTGTLCIRSWFGVMPLTCPPDIDNVPVQIVRDQAATERLILDFDHIWEAGEESVTFALEQALTRLDALHEASRAAFWQVTTDYARETKWS</sequence>
<evidence type="ECO:0000313" key="2">
    <source>
        <dbReference type="Proteomes" id="UP000523161"/>
    </source>
</evidence>
<dbReference type="NCBIfam" id="TIGR04255">
    <property type="entry name" value="sporadTIGR04255"/>
    <property type="match status" value="1"/>
</dbReference>
<gene>
    <name evidence="1" type="ORF">HRH59_13700</name>
</gene>
<organism evidence="1 2">
    <name type="scientific">Rheinheimera lutimaris</name>
    <dbReference type="NCBI Taxonomy" id="2740584"/>
    <lineage>
        <taxon>Bacteria</taxon>
        <taxon>Pseudomonadati</taxon>
        <taxon>Pseudomonadota</taxon>
        <taxon>Gammaproteobacteria</taxon>
        <taxon>Chromatiales</taxon>
        <taxon>Chromatiaceae</taxon>
        <taxon>Rheinheimera</taxon>
    </lineage>
</organism>
<protein>
    <submittedName>
        <fullName evidence="1">TIGR04255 family protein</fullName>
    </submittedName>
</protein>
<name>A0A7Y5ELV9_9GAMM</name>
<accession>A0A7Y5ELV9</accession>
<reference evidence="1 2" key="1">
    <citation type="submission" date="2020-06" db="EMBL/GenBank/DDBJ databases">
        <title>Rheinheimera sp. nov., a marine bacterium isolated from coastal.</title>
        <authorList>
            <person name="Yu Q."/>
            <person name="Qi Y."/>
            <person name="Pu J."/>
        </authorList>
    </citation>
    <scope>NUCLEOTIDE SEQUENCE [LARGE SCALE GENOMIC DNA]</scope>
    <source>
        <strain evidence="1 2">YQF-2</strain>
    </source>
</reference>
<dbReference type="EMBL" id="JABSOD010000014">
    <property type="protein sequence ID" value="NRQ43603.1"/>
    <property type="molecule type" value="Genomic_DNA"/>
</dbReference>
<evidence type="ECO:0000313" key="1">
    <source>
        <dbReference type="EMBL" id="NRQ43603.1"/>
    </source>
</evidence>
<dbReference type="InterPro" id="IPR026349">
    <property type="entry name" value="CHP04255"/>
</dbReference>